<evidence type="ECO:0000256" key="3">
    <source>
        <dbReference type="ARBA" id="ARBA00022801"/>
    </source>
</evidence>
<feature type="signal peptide" evidence="7">
    <location>
        <begin position="1"/>
        <end position="15"/>
    </location>
</feature>
<keyword evidence="4" id="KW-0788">Thiol protease</keyword>
<dbReference type="Gene3D" id="3.90.70.10">
    <property type="entry name" value="Cysteine proteinases"/>
    <property type="match status" value="1"/>
</dbReference>
<reference evidence="10" key="1">
    <citation type="submission" date="2021-04" db="EMBL/GenBank/DDBJ databases">
        <authorList>
            <consortium name="Molecular Ecology Group"/>
        </authorList>
    </citation>
    <scope>NUCLEOTIDE SEQUENCE</scope>
</reference>
<feature type="domain" description="Cathepsin propeptide inhibitor" evidence="9">
    <location>
        <begin position="22"/>
        <end position="82"/>
    </location>
</feature>
<dbReference type="GO" id="GO:0006508">
    <property type="term" value="P:proteolysis"/>
    <property type="evidence" value="ECO:0007669"/>
    <property type="project" value="UniProtKB-KW"/>
</dbReference>
<keyword evidence="7" id="KW-0732">Signal</keyword>
<proteinExistence type="inferred from homology"/>
<dbReference type="InterPro" id="IPR025660">
    <property type="entry name" value="Pept_his_AS"/>
</dbReference>
<dbReference type="SUPFAM" id="SSF54001">
    <property type="entry name" value="Cysteine proteinases"/>
    <property type="match status" value="1"/>
</dbReference>
<dbReference type="SMART" id="SM00848">
    <property type="entry name" value="Inhibitor_I29"/>
    <property type="match status" value="1"/>
</dbReference>
<comment type="similarity">
    <text evidence="1">Belongs to the peptidase C1 family.</text>
</comment>
<evidence type="ECO:0008006" key="12">
    <source>
        <dbReference type="Google" id="ProtNLM"/>
    </source>
</evidence>
<accession>A0A8S3ZKY6</accession>
<evidence type="ECO:0000256" key="4">
    <source>
        <dbReference type="ARBA" id="ARBA00022807"/>
    </source>
</evidence>
<sequence>MMKILFCLLLAQVHGLDLDAEWVKFKGTFGKTYMNKEEEIYRRTIWTQNLNYIQAHNQAFAKGQYSFYLGENQFADLSNQEFQKIMNGYKMRQGPGSVYVYAANDVTDLPSSVDWRDKGYVTPVKDQGSCGSCWAFSTTGSLEGQTFKKYGRLTSLSEQNLVDCSQKQGNQGCNGGLMDQGFAYIKANNGIDTEASYPYEGVDGKCRFTAANVGANDTGFVDVASKDENALQSAVANIGPVSVAIDASHITFQLYKGGVYHNILCSQTKLDHGVLAVGYGTYEGKDFWQVKNSWGTSWGIKGYIMMSRNRDNNCGIATQASYPTV</sequence>
<evidence type="ECO:0000259" key="9">
    <source>
        <dbReference type="SMART" id="SM00848"/>
    </source>
</evidence>
<organism evidence="10 11">
    <name type="scientific">Candidula unifasciata</name>
    <dbReference type="NCBI Taxonomy" id="100452"/>
    <lineage>
        <taxon>Eukaryota</taxon>
        <taxon>Metazoa</taxon>
        <taxon>Spiralia</taxon>
        <taxon>Lophotrochozoa</taxon>
        <taxon>Mollusca</taxon>
        <taxon>Gastropoda</taxon>
        <taxon>Heterobranchia</taxon>
        <taxon>Euthyneura</taxon>
        <taxon>Panpulmonata</taxon>
        <taxon>Eupulmonata</taxon>
        <taxon>Stylommatophora</taxon>
        <taxon>Helicina</taxon>
        <taxon>Helicoidea</taxon>
        <taxon>Geomitridae</taxon>
        <taxon>Candidula</taxon>
    </lineage>
</organism>
<dbReference type="PROSITE" id="PS00139">
    <property type="entry name" value="THIOL_PROTEASE_CYS"/>
    <property type="match status" value="1"/>
</dbReference>
<dbReference type="Proteomes" id="UP000678393">
    <property type="component" value="Unassembled WGS sequence"/>
</dbReference>
<dbReference type="AlphaFoldDB" id="A0A8S3ZKY6"/>
<dbReference type="InterPro" id="IPR013201">
    <property type="entry name" value="Prot_inhib_I29"/>
</dbReference>
<gene>
    <name evidence="10" type="ORF">CUNI_LOCUS13480</name>
</gene>
<dbReference type="InterPro" id="IPR000169">
    <property type="entry name" value="Pept_cys_AS"/>
</dbReference>
<keyword evidence="6" id="KW-1015">Disulfide bond</keyword>
<evidence type="ECO:0000256" key="7">
    <source>
        <dbReference type="SAM" id="SignalP"/>
    </source>
</evidence>
<protein>
    <recommendedName>
        <fullName evidence="12">Cathepsin L</fullName>
    </recommendedName>
</protein>
<dbReference type="EMBL" id="CAJHNH020002854">
    <property type="protein sequence ID" value="CAG5127922.1"/>
    <property type="molecule type" value="Genomic_DNA"/>
</dbReference>
<evidence type="ECO:0000256" key="1">
    <source>
        <dbReference type="ARBA" id="ARBA00008455"/>
    </source>
</evidence>
<dbReference type="FunFam" id="3.90.70.10:FF:000006">
    <property type="entry name" value="Cathepsin S"/>
    <property type="match status" value="1"/>
</dbReference>
<dbReference type="SMART" id="SM00645">
    <property type="entry name" value="Pept_C1"/>
    <property type="match status" value="1"/>
</dbReference>
<keyword evidence="11" id="KW-1185">Reference proteome</keyword>
<dbReference type="InterPro" id="IPR039417">
    <property type="entry name" value="Peptidase_C1A_papain-like"/>
</dbReference>
<dbReference type="Pfam" id="PF08246">
    <property type="entry name" value="Inhibitor_I29"/>
    <property type="match status" value="1"/>
</dbReference>
<evidence type="ECO:0000259" key="8">
    <source>
        <dbReference type="SMART" id="SM00645"/>
    </source>
</evidence>
<evidence type="ECO:0000256" key="5">
    <source>
        <dbReference type="ARBA" id="ARBA00023145"/>
    </source>
</evidence>
<dbReference type="PROSITE" id="PS00639">
    <property type="entry name" value="THIOL_PROTEASE_HIS"/>
    <property type="match status" value="1"/>
</dbReference>
<keyword evidence="2" id="KW-0645">Protease</keyword>
<dbReference type="OrthoDB" id="10253408at2759"/>
<evidence type="ECO:0000313" key="11">
    <source>
        <dbReference type="Proteomes" id="UP000678393"/>
    </source>
</evidence>
<feature type="domain" description="Peptidase C1A papain C-terminal" evidence="8">
    <location>
        <begin position="109"/>
        <end position="324"/>
    </location>
</feature>
<dbReference type="InterPro" id="IPR013128">
    <property type="entry name" value="Peptidase_C1A"/>
</dbReference>
<comment type="caution">
    <text evidence="10">The sequence shown here is derived from an EMBL/GenBank/DDBJ whole genome shotgun (WGS) entry which is preliminary data.</text>
</comment>
<dbReference type="GO" id="GO:0008234">
    <property type="term" value="F:cysteine-type peptidase activity"/>
    <property type="evidence" value="ECO:0007669"/>
    <property type="project" value="UniProtKB-KW"/>
</dbReference>
<evidence type="ECO:0000313" key="10">
    <source>
        <dbReference type="EMBL" id="CAG5127922.1"/>
    </source>
</evidence>
<dbReference type="Pfam" id="PF00112">
    <property type="entry name" value="Peptidase_C1"/>
    <property type="match status" value="1"/>
</dbReference>
<keyword evidence="3" id="KW-0378">Hydrolase</keyword>
<dbReference type="InterPro" id="IPR038765">
    <property type="entry name" value="Papain-like_cys_pep_sf"/>
</dbReference>
<dbReference type="InterPro" id="IPR000668">
    <property type="entry name" value="Peptidase_C1A_C"/>
</dbReference>
<evidence type="ECO:0000256" key="6">
    <source>
        <dbReference type="ARBA" id="ARBA00023157"/>
    </source>
</evidence>
<evidence type="ECO:0000256" key="2">
    <source>
        <dbReference type="ARBA" id="ARBA00022670"/>
    </source>
</evidence>
<name>A0A8S3ZKY6_9EUPU</name>
<feature type="chain" id="PRO_5035876199" description="Cathepsin L" evidence="7">
    <location>
        <begin position="16"/>
        <end position="325"/>
    </location>
</feature>
<keyword evidence="5" id="KW-0865">Zymogen</keyword>
<dbReference type="CDD" id="cd02248">
    <property type="entry name" value="Peptidase_C1A"/>
    <property type="match status" value="1"/>
</dbReference>
<dbReference type="PANTHER" id="PTHR12411">
    <property type="entry name" value="CYSTEINE PROTEASE FAMILY C1-RELATED"/>
    <property type="match status" value="1"/>
</dbReference>
<dbReference type="PRINTS" id="PR00705">
    <property type="entry name" value="PAPAIN"/>
</dbReference>